<reference evidence="3 4" key="1">
    <citation type="submission" date="2022-10" db="EMBL/GenBank/DDBJ databases">
        <title>Paucibacter sp. hw1 Genome sequencing.</title>
        <authorList>
            <person name="Park S."/>
        </authorList>
    </citation>
    <scope>NUCLEOTIDE SEQUENCE [LARGE SCALE GENOMIC DNA]</scope>
    <source>
        <strain evidence="4">hw1</strain>
    </source>
</reference>
<dbReference type="RefSeq" id="WP_273599734.1">
    <property type="nucleotide sequence ID" value="NZ_JAQQXT010000004.1"/>
</dbReference>
<dbReference type="Gene3D" id="2.40.128.110">
    <property type="entry name" value="Lipid/polyisoprenoid-binding, YceI-like"/>
    <property type="match status" value="1"/>
</dbReference>
<dbReference type="Proteomes" id="UP001221189">
    <property type="component" value="Unassembled WGS sequence"/>
</dbReference>
<keyword evidence="1" id="KW-0732">Signal</keyword>
<dbReference type="EMBL" id="JAQQXT010000004">
    <property type="protein sequence ID" value="MDC8771435.1"/>
    <property type="molecule type" value="Genomic_DNA"/>
</dbReference>
<accession>A0ABT5KEM7</accession>
<dbReference type="PANTHER" id="PTHR34406">
    <property type="entry name" value="PROTEIN YCEI"/>
    <property type="match status" value="1"/>
</dbReference>
<gene>
    <name evidence="3" type="ORF">PRZ03_07605</name>
</gene>
<name>A0ABT5KEM7_9BURK</name>
<comment type="caution">
    <text evidence="3">The sequence shown here is derived from an EMBL/GenBank/DDBJ whole genome shotgun (WGS) entry which is preliminary data.</text>
</comment>
<dbReference type="SUPFAM" id="SSF101874">
    <property type="entry name" value="YceI-like"/>
    <property type="match status" value="1"/>
</dbReference>
<keyword evidence="4" id="KW-1185">Reference proteome</keyword>
<evidence type="ECO:0000313" key="4">
    <source>
        <dbReference type="Proteomes" id="UP001221189"/>
    </source>
</evidence>
<protein>
    <submittedName>
        <fullName evidence="3">YceI family protein</fullName>
    </submittedName>
</protein>
<dbReference type="SMART" id="SM00867">
    <property type="entry name" value="YceI"/>
    <property type="match status" value="1"/>
</dbReference>
<evidence type="ECO:0000256" key="1">
    <source>
        <dbReference type="SAM" id="SignalP"/>
    </source>
</evidence>
<feature type="signal peptide" evidence="1">
    <location>
        <begin position="1"/>
        <end position="19"/>
    </location>
</feature>
<proteinExistence type="predicted"/>
<feature type="domain" description="Lipid/polyisoprenoid-binding YceI-like" evidence="2">
    <location>
        <begin position="23"/>
        <end position="187"/>
    </location>
</feature>
<organism evidence="3 4">
    <name type="scientific">Roseateles albus</name>
    <dbReference type="NCBI Taxonomy" id="2987525"/>
    <lineage>
        <taxon>Bacteria</taxon>
        <taxon>Pseudomonadati</taxon>
        <taxon>Pseudomonadota</taxon>
        <taxon>Betaproteobacteria</taxon>
        <taxon>Burkholderiales</taxon>
        <taxon>Sphaerotilaceae</taxon>
        <taxon>Roseateles</taxon>
    </lineage>
</organism>
<evidence type="ECO:0000313" key="3">
    <source>
        <dbReference type="EMBL" id="MDC8771435.1"/>
    </source>
</evidence>
<dbReference type="InterPro" id="IPR036761">
    <property type="entry name" value="TTHA0802/YceI-like_sf"/>
</dbReference>
<dbReference type="PANTHER" id="PTHR34406:SF2">
    <property type="entry name" value="PERIPLASMIC PROTEIN"/>
    <property type="match status" value="1"/>
</dbReference>
<sequence length="189" mass="20799">MKQFLLTFALAASAGLCQAAPATYAIDPSHTFVTYEITHFGTSTNRGRFDKKEGSVQFDRAAKTGRVEVSFEIASANTGFAPMNTHLLSAELLNAEKFPTAKFVGDKFVFDGDKVSEVQGQLTLMGKTNPVTLKAMHFNCYDNPMLKREVCGGDFEATIDRTQWGVDYGLAWGFPKNVKLIIQVEAVKQ</sequence>
<dbReference type="InterPro" id="IPR007372">
    <property type="entry name" value="Lipid/polyisoprenoid-bd_YceI"/>
</dbReference>
<dbReference type="Pfam" id="PF04264">
    <property type="entry name" value="YceI"/>
    <property type="match status" value="1"/>
</dbReference>
<feature type="chain" id="PRO_5046704573" evidence="1">
    <location>
        <begin position="20"/>
        <end position="189"/>
    </location>
</feature>
<evidence type="ECO:0000259" key="2">
    <source>
        <dbReference type="SMART" id="SM00867"/>
    </source>
</evidence>